<evidence type="ECO:0000256" key="1">
    <source>
        <dbReference type="ARBA" id="ARBA00022553"/>
    </source>
</evidence>
<sequence length="169" mass="17712">MNRPSVPADGAAPITSATPAAPAEGTMAPAAPPSSRRRRLLLAEDSESNRALVSLFLKNEPYDIAMAGTGREAVALFAAGPFDLVLMDMEMPEMDGCAATEAIRRLEAATGAAPTPVLMLSAHTFREYEERGRRAGCDGFLAKPINKATLVRILADLLAARPPAGPGRG</sequence>
<accession>I2Q3S2</accession>
<gene>
    <name evidence="6" type="ORF">DesU5LDRAFT_2783</name>
</gene>
<dbReference type="GO" id="GO:0003677">
    <property type="term" value="F:DNA binding"/>
    <property type="evidence" value="ECO:0007669"/>
    <property type="project" value="UniProtKB-KW"/>
</dbReference>
<dbReference type="PANTHER" id="PTHR45339:SF1">
    <property type="entry name" value="HYBRID SIGNAL TRANSDUCTION HISTIDINE KINASE J"/>
    <property type="match status" value="1"/>
</dbReference>
<evidence type="ECO:0000256" key="2">
    <source>
        <dbReference type="ARBA" id="ARBA00023012"/>
    </source>
</evidence>
<dbReference type="eggNOG" id="COG0784">
    <property type="taxonomic scope" value="Bacteria"/>
</dbReference>
<dbReference type="PROSITE" id="PS50110">
    <property type="entry name" value="RESPONSE_REGULATORY"/>
    <property type="match status" value="1"/>
</dbReference>
<dbReference type="InterPro" id="IPR001789">
    <property type="entry name" value="Sig_transdc_resp-reg_receiver"/>
</dbReference>
<evidence type="ECO:0000259" key="5">
    <source>
        <dbReference type="PROSITE" id="PS50110"/>
    </source>
</evidence>
<dbReference type="SUPFAM" id="SSF52172">
    <property type="entry name" value="CheY-like"/>
    <property type="match status" value="1"/>
</dbReference>
<dbReference type="GO" id="GO:0000160">
    <property type="term" value="P:phosphorelay signal transduction system"/>
    <property type="evidence" value="ECO:0007669"/>
    <property type="project" value="UniProtKB-KW"/>
</dbReference>
<evidence type="ECO:0000256" key="4">
    <source>
        <dbReference type="SAM" id="MobiDB-lite"/>
    </source>
</evidence>
<evidence type="ECO:0000256" key="3">
    <source>
        <dbReference type="PROSITE-ProRule" id="PRU00169"/>
    </source>
</evidence>
<proteinExistence type="predicted"/>
<keyword evidence="1 3" id="KW-0597">Phosphoprotein</keyword>
<feature type="region of interest" description="Disordered" evidence="4">
    <location>
        <begin position="1"/>
        <end position="37"/>
    </location>
</feature>
<feature type="compositionally biased region" description="Low complexity" evidence="4">
    <location>
        <begin position="11"/>
        <end position="29"/>
    </location>
</feature>
<keyword evidence="6" id="KW-0238">DNA-binding</keyword>
<dbReference type="InterPro" id="IPR011006">
    <property type="entry name" value="CheY-like_superfamily"/>
</dbReference>
<dbReference type="PANTHER" id="PTHR45339">
    <property type="entry name" value="HYBRID SIGNAL TRANSDUCTION HISTIDINE KINASE J"/>
    <property type="match status" value="1"/>
</dbReference>
<dbReference type="CDD" id="cd17546">
    <property type="entry name" value="REC_hyHK_CKI1_RcsC-like"/>
    <property type="match status" value="1"/>
</dbReference>
<protein>
    <submittedName>
        <fullName evidence="6">Response regulator containing CheY-like receiver domain and AraC-type DNA-binding domain</fullName>
    </submittedName>
</protein>
<dbReference type="HOGENOM" id="CLU_000445_69_12_7"/>
<dbReference type="Pfam" id="PF00072">
    <property type="entry name" value="Response_reg"/>
    <property type="match status" value="1"/>
</dbReference>
<dbReference type="Gene3D" id="3.40.50.2300">
    <property type="match status" value="1"/>
</dbReference>
<organism evidence="6">
    <name type="scientific">Desulfovibrio sp. U5L</name>
    <dbReference type="NCBI Taxonomy" id="596152"/>
    <lineage>
        <taxon>Bacteria</taxon>
        <taxon>Pseudomonadati</taxon>
        <taxon>Thermodesulfobacteriota</taxon>
        <taxon>Desulfovibrionia</taxon>
        <taxon>Desulfovibrionales</taxon>
        <taxon>Desulfovibrionaceae</taxon>
        <taxon>Desulfovibrio</taxon>
    </lineage>
</organism>
<name>I2Q3S2_9BACT</name>
<evidence type="ECO:0000313" key="6">
    <source>
        <dbReference type="EMBL" id="EIG54428.1"/>
    </source>
</evidence>
<dbReference type="SMART" id="SM00448">
    <property type="entry name" value="REC"/>
    <property type="match status" value="1"/>
</dbReference>
<dbReference type="STRING" id="596152.DesU5LDRAFT_2783"/>
<reference evidence="6" key="1">
    <citation type="submission" date="2011-11" db="EMBL/GenBank/DDBJ databases">
        <title>Improved High-Quality Draft sequence of Desulfovibrio sp. U5L.</title>
        <authorList>
            <consortium name="US DOE Joint Genome Institute"/>
            <person name="Lucas S."/>
            <person name="Han J."/>
            <person name="Lapidus A."/>
            <person name="Cheng J.-F."/>
            <person name="Goodwin L."/>
            <person name="Pitluck S."/>
            <person name="Peters L."/>
            <person name="Ovchinnikova G."/>
            <person name="Held B."/>
            <person name="Detter J.C."/>
            <person name="Han C."/>
            <person name="Tapia R."/>
            <person name="Land M."/>
            <person name="Hauser L."/>
            <person name="Kyrpides N."/>
            <person name="Ivanova N."/>
            <person name="Pagani I."/>
            <person name="Gabster J."/>
            <person name="Walker C."/>
            <person name="Stolyar S."/>
            <person name="Stahl D."/>
            <person name="Arkin A."/>
            <person name="Dehal P."/>
            <person name="Hazen T."/>
            <person name="Woyke T."/>
        </authorList>
    </citation>
    <scope>NUCLEOTIDE SEQUENCE [LARGE SCALE GENOMIC DNA]</scope>
    <source>
        <strain evidence="6">U5L</strain>
    </source>
</reference>
<dbReference type="EMBL" id="JH600068">
    <property type="protein sequence ID" value="EIG54428.1"/>
    <property type="molecule type" value="Genomic_DNA"/>
</dbReference>
<feature type="modified residue" description="4-aspartylphosphate" evidence="3">
    <location>
        <position position="88"/>
    </location>
</feature>
<feature type="domain" description="Response regulatory" evidence="5">
    <location>
        <begin position="39"/>
        <end position="158"/>
    </location>
</feature>
<keyword evidence="2" id="KW-0902">Two-component regulatory system</keyword>
<dbReference type="AlphaFoldDB" id="I2Q3S2"/>